<reference evidence="2 3" key="1">
    <citation type="submission" date="2020-09" db="EMBL/GenBank/DDBJ databases">
        <title>Novel species of Mucilaginibacter isolated from a glacier on the Tibetan Plateau.</title>
        <authorList>
            <person name="Liu Q."/>
            <person name="Xin Y.-H."/>
        </authorList>
    </citation>
    <scope>NUCLEOTIDE SEQUENCE [LARGE SCALE GENOMIC DNA]</scope>
    <source>
        <strain evidence="2 3">CGMCC 1.13878</strain>
    </source>
</reference>
<keyword evidence="3" id="KW-1185">Reference proteome</keyword>
<dbReference type="PANTHER" id="PTHR36919">
    <property type="entry name" value="BLR1215 PROTEIN"/>
    <property type="match status" value="1"/>
</dbReference>
<accession>A0ABR7X7W7</accession>
<dbReference type="Gene3D" id="2.40.128.520">
    <property type="match status" value="1"/>
</dbReference>
<sequence length="158" mass="17660">MDNIFSKQNSLNKGLIGTLISGLCFLFTLSVGAQTTKTAITGTWLNQEKAAKIEIYQQGDQFFGKIVWLKEPDENGKPKTDIKNPDKARHKDPIIGLVMLKNVEFDGRSTWKGGTIYDSRSGKTYSCYLTLQADKSLKVRSYVGVSLFGQSTVWTRIN</sequence>
<dbReference type="PANTHER" id="PTHR36919:SF2">
    <property type="entry name" value="BLL6627 PROTEIN"/>
    <property type="match status" value="1"/>
</dbReference>
<gene>
    <name evidence="2" type="ORF">IDJ75_15385</name>
</gene>
<evidence type="ECO:0000259" key="1">
    <source>
        <dbReference type="Pfam" id="PF09917"/>
    </source>
</evidence>
<proteinExistence type="predicted"/>
<evidence type="ECO:0000313" key="2">
    <source>
        <dbReference type="EMBL" id="MBD1386665.1"/>
    </source>
</evidence>
<protein>
    <submittedName>
        <fullName evidence="2">DUF2147 domain-containing protein</fullName>
    </submittedName>
</protein>
<name>A0ABR7X7W7_9SPHI</name>
<feature type="domain" description="DUF2147" evidence="1">
    <location>
        <begin position="42"/>
        <end position="156"/>
    </location>
</feature>
<organism evidence="2 3">
    <name type="scientific">Mucilaginibacter rigui</name>
    <dbReference type="NCBI Taxonomy" id="534635"/>
    <lineage>
        <taxon>Bacteria</taxon>
        <taxon>Pseudomonadati</taxon>
        <taxon>Bacteroidota</taxon>
        <taxon>Sphingobacteriia</taxon>
        <taxon>Sphingobacteriales</taxon>
        <taxon>Sphingobacteriaceae</taxon>
        <taxon>Mucilaginibacter</taxon>
    </lineage>
</organism>
<comment type="caution">
    <text evidence="2">The sequence shown here is derived from an EMBL/GenBank/DDBJ whole genome shotgun (WGS) entry which is preliminary data.</text>
</comment>
<dbReference type="Proteomes" id="UP000618754">
    <property type="component" value="Unassembled WGS sequence"/>
</dbReference>
<dbReference type="RefSeq" id="WP_191176503.1">
    <property type="nucleotide sequence ID" value="NZ_JACWMW010000003.1"/>
</dbReference>
<dbReference type="InterPro" id="IPR019223">
    <property type="entry name" value="DUF2147"/>
</dbReference>
<dbReference type="EMBL" id="JACWMW010000003">
    <property type="protein sequence ID" value="MBD1386665.1"/>
    <property type="molecule type" value="Genomic_DNA"/>
</dbReference>
<dbReference type="Pfam" id="PF09917">
    <property type="entry name" value="DUF2147"/>
    <property type="match status" value="1"/>
</dbReference>
<evidence type="ECO:0000313" key="3">
    <source>
        <dbReference type="Proteomes" id="UP000618754"/>
    </source>
</evidence>